<dbReference type="CDD" id="cd02440">
    <property type="entry name" value="AdoMet_MTases"/>
    <property type="match status" value="1"/>
</dbReference>
<dbReference type="EMBL" id="JANCYU010000057">
    <property type="protein sequence ID" value="KAK4527907.1"/>
    <property type="molecule type" value="Genomic_DNA"/>
</dbReference>
<keyword evidence="2" id="KW-0808">Transferase</keyword>
<evidence type="ECO:0000256" key="3">
    <source>
        <dbReference type="ARBA" id="ARBA00022691"/>
    </source>
</evidence>
<name>A0AAV9IKE6_9RHOD</name>
<dbReference type="AlphaFoldDB" id="A0AAV9IKE6"/>
<dbReference type="Pfam" id="PF08242">
    <property type="entry name" value="Methyltransf_12"/>
    <property type="match status" value="1"/>
</dbReference>
<dbReference type="Proteomes" id="UP001300502">
    <property type="component" value="Unassembled WGS sequence"/>
</dbReference>
<dbReference type="SUPFAM" id="SSF53335">
    <property type="entry name" value="S-adenosyl-L-methionine-dependent methyltransferases"/>
    <property type="match status" value="1"/>
</dbReference>
<keyword evidence="7" id="KW-1185">Reference proteome</keyword>
<organism evidence="6 7">
    <name type="scientific">Galdieria yellowstonensis</name>
    <dbReference type="NCBI Taxonomy" id="3028027"/>
    <lineage>
        <taxon>Eukaryota</taxon>
        <taxon>Rhodophyta</taxon>
        <taxon>Bangiophyceae</taxon>
        <taxon>Galdieriales</taxon>
        <taxon>Galdieriaceae</taxon>
        <taxon>Galdieria</taxon>
    </lineage>
</organism>
<comment type="similarity">
    <text evidence="4">Belongs to the class I-like SAM-binding methyltransferase superfamily.</text>
</comment>
<evidence type="ECO:0000259" key="5">
    <source>
        <dbReference type="Pfam" id="PF08242"/>
    </source>
</evidence>
<evidence type="ECO:0000313" key="6">
    <source>
        <dbReference type="EMBL" id="KAK4527907.1"/>
    </source>
</evidence>
<dbReference type="InterPro" id="IPR029063">
    <property type="entry name" value="SAM-dependent_MTases_sf"/>
</dbReference>
<dbReference type="PANTHER" id="PTHR35897">
    <property type="entry name" value="METHYLTRANSFERASE AUSD"/>
    <property type="match status" value="1"/>
</dbReference>
<keyword evidence="3" id="KW-0949">S-adenosyl-L-methionine</keyword>
<comment type="pathway">
    <text evidence="1">Secondary metabolite biosynthesis.</text>
</comment>
<accession>A0AAV9IKE6</accession>
<evidence type="ECO:0000256" key="4">
    <source>
        <dbReference type="ARBA" id="ARBA00038314"/>
    </source>
</evidence>
<reference evidence="6 7" key="1">
    <citation type="submission" date="2022-07" db="EMBL/GenBank/DDBJ databases">
        <title>Genome-wide signatures of adaptation to extreme environments.</title>
        <authorList>
            <person name="Cho C.H."/>
            <person name="Yoon H.S."/>
        </authorList>
    </citation>
    <scope>NUCLEOTIDE SEQUENCE [LARGE SCALE GENOMIC DNA]</scope>
    <source>
        <strain evidence="6 7">108.79 E11</strain>
    </source>
</reference>
<evidence type="ECO:0000256" key="2">
    <source>
        <dbReference type="ARBA" id="ARBA00022679"/>
    </source>
</evidence>
<dbReference type="InterPro" id="IPR013217">
    <property type="entry name" value="Methyltransf_12"/>
</dbReference>
<evidence type="ECO:0000256" key="1">
    <source>
        <dbReference type="ARBA" id="ARBA00005179"/>
    </source>
</evidence>
<feature type="domain" description="Methyltransferase type 12" evidence="5">
    <location>
        <begin position="71"/>
        <end position="174"/>
    </location>
</feature>
<dbReference type="PANTHER" id="PTHR35897:SF1">
    <property type="entry name" value="METHYLTRANSFERASE AUSD"/>
    <property type="match status" value="1"/>
</dbReference>
<dbReference type="Gene3D" id="3.40.50.150">
    <property type="entry name" value="Vaccinia Virus protein VP39"/>
    <property type="match status" value="1"/>
</dbReference>
<protein>
    <recommendedName>
        <fullName evidence="5">Methyltransferase type 12 domain-containing protein</fullName>
    </recommendedName>
</protein>
<gene>
    <name evidence="6" type="ORF">GAYE_SCF46G5840</name>
</gene>
<dbReference type="GO" id="GO:0016740">
    <property type="term" value="F:transferase activity"/>
    <property type="evidence" value="ECO:0007669"/>
    <property type="project" value="UniProtKB-KW"/>
</dbReference>
<comment type="caution">
    <text evidence="6">The sequence shown here is derived from an EMBL/GenBank/DDBJ whole genome shotgun (WGS) entry which is preliminary data.</text>
</comment>
<sequence length="257" mass="29252">MQQPQVASLFPPEWTNDEILERAKQVQKLGIERGLQYRCVASGEFLRIGLLQNPFRADIMQKKPLKEQRIVEIGCGFGIDVRYLIRQLGVSKDHVVAIDVAPAFIELGYELFQDKEAVESCFHVKSVGDEDFVSFVRDKFSGNPVDVVLAFQVLHTIPQYNEKVVKDVFQLVAPAKGVFMGTTIGIREDREEPRYFHRQGVARIAHTQQSITRLLKQVGGFHRVKTQFLERNIASDSKEWTAENTETSPLAFIAFVE</sequence>
<proteinExistence type="inferred from homology"/>
<dbReference type="InterPro" id="IPR051654">
    <property type="entry name" value="Meroterpenoid_MTases"/>
</dbReference>
<evidence type="ECO:0000313" key="7">
    <source>
        <dbReference type="Proteomes" id="UP001300502"/>
    </source>
</evidence>